<feature type="compositionally biased region" description="Polar residues" evidence="1">
    <location>
        <begin position="196"/>
        <end position="209"/>
    </location>
</feature>
<dbReference type="InterPro" id="IPR002557">
    <property type="entry name" value="Chitin-bd_dom"/>
</dbReference>
<reference evidence="4 5" key="1">
    <citation type="submission" date="2023-11" db="EMBL/GenBank/DDBJ databases">
        <title>Halocaridina rubra genome assembly.</title>
        <authorList>
            <person name="Smith C."/>
        </authorList>
    </citation>
    <scope>NUCLEOTIDE SEQUENCE [LARGE SCALE GENOMIC DNA]</scope>
    <source>
        <strain evidence="4">EP-1</strain>
        <tissue evidence="4">Whole</tissue>
    </source>
</reference>
<gene>
    <name evidence="4" type="ORF">SK128_018848</name>
</gene>
<dbReference type="AlphaFoldDB" id="A0AAN9AG90"/>
<dbReference type="GO" id="GO:0005576">
    <property type="term" value="C:extracellular region"/>
    <property type="evidence" value="ECO:0007669"/>
    <property type="project" value="InterPro"/>
</dbReference>
<organism evidence="4 5">
    <name type="scientific">Halocaridina rubra</name>
    <name type="common">Hawaiian red shrimp</name>
    <dbReference type="NCBI Taxonomy" id="373956"/>
    <lineage>
        <taxon>Eukaryota</taxon>
        <taxon>Metazoa</taxon>
        <taxon>Ecdysozoa</taxon>
        <taxon>Arthropoda</taxon>
        <taxon>Crustacea</taxon>
        <taxon>Multicrustacea</taxon>
        <taxon>Malacostraca</taxon>
        <taxon>Eumalacostraca</taxon>
        <taxon>Eucarida</taxon>
        <taxon>Decapoda</taxon>
        <taxon>Pleocyemata</taxon>
        <taxon>Caridea</taxon>
        <taxon>Atyoidea</taxon>
        <taxon>Atyidae</taxon>
        <taxon>Halocaridina</taxon>
    </lineage>
</organism>
<feature type="region of interest" description="Disordered" evidence="1">
    <location>
        <begin position="169"/>
        <end position="209"/>
    </location>
</feature>
<evidence type="ECO:0000313" key="4">
    <source>
        <dbReference type="EMBL" id="KAK7086332.1"/>
    </source>
</evidence>
<evidence type="ECO:0000256" key="2">
    <source>
        <dbReference type="SAM" id="SignalP"/>
    </source>
</evidence>
<dbReference type="PANTHER" id="PTHR22933">
    <property type="entry name" value="FI18007P1-RELATED"/>
    <property type="match status" value="1"/>
</dbReference>
<proteinExistence type="predicted"/>
<evidence type="ECO:0000259" key="3">
    <source>
        <dbReference type="PROSITE" id="PS50940"/>
    </source>
</evidence>
<feature type="signal peptide" evidence="2">
    <location>
        <begin position="1"/>
        <end position="21"/>
    </location>
</feature>
<comment type="caution">
    <text evidence="4">The sequence shown here is derived from an EMBL/GenBank/DDBJ whole genome shotgun (WGS) entry which is preliminary data.</text>
</comment>
<name>A0AAN9AG90_HALRR</name>
<dbReference type="Pfam" id="PF01607">
    <property type="entry name" value="CBM_14"/>
    <property type="match status" value="1"/>
</dbReference>
<keyword evidence="5" id="KW-1185">Reference proteome</keyword>
<dbReference type="EMBL" id="JAXCGZ010000244">
    <property type="protein sequence ID" value="KAK7086332.1"/>
    <property type="molecule type" value="Genomic_DNA"/>
</dbReference>
<dbReference type="SMART" id="SM00494">
    <property type="entry name" value="ChtBD2"/>
    <property type="match status" value="1"/>
</dbReference>
<keyword evidence="2" id="KW-0732">Signal</keyword>
<evidence type="ECO:0000256" key="1">
    <source>
        <dbReference type="SAM" id="MobiDB-lite"/>
    </source>
</evidence>
<dbReference type="Proteomes" id="UP001381693">
    <property type="component" value="Unassembled WGS sequence"/>
</dbReference>
<evidence type="ECO:0000313" key="5">
    <source>
        <dbReference type="Proteomes" id="UP001381693"/>
    </source>
</evidence>
<protein>
    <recommendedName>
        <fullName evidence="3">Chitin-binding type-2 domain-containing protein</fullName>
    </recommendedName>
</protein>
<feature type="domain" description="Chitin-binding type-2" evidence="3">
    <location>
        <begin position="89"/>
        <end position="147"/>
    </location>
</feature>
<dbReference type="Gene3D" id="2.170.140.10">
    <property type="entry name" value="Chitin binding domain"/>
    <property type="match status" value="1"/>
</dbReference>
<dbReference type="InterPro" id="IPR052976">
    <property type="entry name" value="Scoloptoxin-like"/>
</dbReference>
<feature type="chain" id="PRO_5042939232" description="Chitin-binding type-2 domain-containing protein" evidence="2">
    <location>
        <begin position="22"/>
        <end position="209"/>
    </location>
</feature>
<dbReference type="GO" id="GO:0008061">
    <property type="term" value="F:chitin binding"/>
    <property type="evidence" value="ECO:0007669"/>
    <property type="project" value="InterPro"/>
</dbReference>
<feature type="region of interest" description="Disordered" evidence="1">
    <location>
        <begin position="29"/>
        <end position="54"/>
    </location>
</feature>
<dbReference type="PROSITE" id="PS50940">
    <property type="entry name" value="CHIT_BIND_II"/>
    <property type="match status" value="1"/>
</dbReference>
<accession>A0AAN9AG90</accession>
<dbReference type="SUPFAM" id="SSF57625">
    <property type="entry name" value="Invertebrate chitin-binding proteins"/>
    <property type="match status" value="1"/>
</dbReference>
<sequence>MINIVFLGLLGLCASTPLAQSDLYNPPIYREPSQRFPSPQAEQYRPDPPTYKNKYEEPEYFEDEEQNVNTIPGEPGKDYPVHSFIPNTGFSCSDKLPGFYADDAAHCQVWHYCKTDGLKESFLCPNGTIYNQENRVCEWWFNVRCDQATIAAQARVNEDLYIVPQPFKAEEDQFESPPKYSSGGSPNYIPQRRFTQDQFQESPSAYSEY</sequence>
<dbReference type="InterPro" id="IPR036508">
    <property type="entry name" value="Chitin-bd_dom_sf"/>
</dbReference>
<dbReference type="PANTHER" id="PTHR22933:SF18">
    <property type="match status" value="1"/>
</dbReference>